<dbReference type="STRING" id="40335.Ltuc_2405"/>
<reference evidence="1 2" key="1">
    <citation type="submission" date="2015-11" db="EMBL/GenBank/DDBJ databases">
        <title>Genomic analysis of 38 Legionella species identifies large and diverse effector repertoires.</title>
        <authorList>
            <person name="Burstein D."/>
            <person name="Amaro F."/>
            <person name="Zusman T."/>
            <person name="Lifshitz Z."/>
            <person name="Cohen O."/>
            <person name="Gilbert J.A."/>
            <person name="Pupko T."/>
            <person name="Shuman H.A."/>
            <person name="Segal G."/>
        </authorList>
    </citation>
    <scope>NUCLEOTIDE SEQUENCE [LARGE SCALE GENOMIC DNA]</scope>
    <source>
        <strain evidence="1 2">ATCC 49180</strain>
    </source>
</reference>
<dbReference type="OrthoDB" id="5652986at2"/>
<sequence>MKITVGQALLILLAKYRNNAEKSNELKHLYLAGAKNETTQLAIDTYLKDPALSGFQISRAPEDITHDSTRRYFETHLAYETLSSKLDKLTLAEINQHLDAVKGTAYCSYADLYEEVLQGEYSPSDAIEREYADYLTKLQKKEIFSEFTEEQRQKISAIVSTAFVAMIIASQGPHLLPLDIYGEGVYLERGKITKANQSKTTTSALGLLQSSDPVSLDDPARMAKTQEFLKPSEQSTYDPNAQWVKDNFSRLVHPFSNSISGTMLCEIRALAKIQELRKLADYMDAQAKPTDDVTPPSQTIDETTKKNQIDLVLSIMESGKVTSEVLAKAAELIHESQITYEVIKHIKKTTDEALLSSKEKLGAFLALYVSALLFNAGGHSLHEFVAPLGLAQIQEEFADIDGFSTLDLEELFLNSNKDAFDKALDKAIRYNEHMIKKRAVKEELGSLKKDFDKKSIPQLITHSKLSVDSRKNLSELAQKDPYHAADCLRLAEKLQQIMTQNDTRVKSEYFSFFREGAQRQVILNKNLNDAIIELSKGNKQQAKAIIETTLNALKDFKSNDKPELKSLQSFYDLMESQVITEQQMAITKS</sequence>
<dbReference type="PATRIC" id="fig|40335.7.peg.2563"/>
<dbReference type="RefSeq" id="WP_133138304.1">
    <property type="nucleotide sequence ID" value="NZ_CAAAIP010000003.1"/>
</dbReference>
<keyword evidence="2" id="KW-1185">Reference proteome</keyword>
<organism evidence="1 2">
    <name type="scientific">Legionella tucsonensis</name>
    <dbReference type="NCBI Taxonomy" id="40335"/>
    <lineage>
        <taxon>Bacteria</taxon>
        <taxon>Pseudomonadati</taxon>
        <taxon>Pseudomonadota</taxon>
        <taxon>Gammaproteobacteria</taxon>
        <taxon>Legionellales</taxon>
        <taxon>Legionellaceae</taxon>
        <taxon>Legionella</taxon>
    </lineage>
</organism>
<gene>
    <name evidence="1" type="ORF">Ltuc_2405</name>
</gene>
<evidence type="ECO:0000313" key="2">
    <source>
        <dbReference type="Proteomes" id="UP000054693"/>
    </source>
</evidence>
<dbReference type="AlphaFoldDB" id="A0A0W0ZZM2"/>
<name>A0A0W0ZZM2_9GAMM</name>
<protein>
    <submittedName>
        <fullName evidence="1">Uncharacterized protein</fullName>
    </submittedName>
</protein>
<evidence type="ECO:0000313" key="1">
    <source>
        <dbReference type="EMBL" id="KTD74558.1"/>
    </source>
</evidence>
<proteinExistence type="predicted"/>
<comment type="caution">
    <text evidence="1">The sequence shown here is derived from an EMBL/GenBank/DDBJ whole genome shotgun (WGS) entry which is preliminary data.</text>
</comment>
<accession>A0A0W0ZZM2</accession>
<dbReference type="EMBL" id="LNZA01000001">
    <property type="protein sequence ID" value="KTD74558.1"/>
    <property type="molecule type" value="Genomic_DNA"/>
</dbReference>
<dbReference type="Proteomes" id="UP000054693">
    <property type="component" value="Unassembled WGS sequence"/>
</dbReference>